<reference evidence="1 2" key="1">
    <citation type="submission" date="2020-04" db="EMBL/GenBank/DDBJ databases">
        <title>Enterovirga sp. isolate from soil.</title>
        <authorList>
            <person name="Chea S."/>
            <person name="Kim D.-U."/>
        </authorList>
    </citation>
    <scope>NUCLEOTIDE SEQUENCE [LARGE SCALE GENOMIC DNA]</scope>
    <source>
        <strain evidence="1 2">DB1703</strain>
    </source>
</reference>
<dbReference type="AlphaFoldDB" id="A0A849HWL2"/>
<protein>
    <submittedName>
        <fullName evidence="1">Uncharacterized protein</fullName>
    </submittedName>
</protein>
<name>A0A849HWL2_9HYPH</name>
<dbReference type="Proteomes" id="UP000564885">
    <property type="component" value="Unassembled WGS sequence"/>
</dbReference>
<accession>A0A849HWL2</accession>
<proteinExistence type="predicted"/>
<sequence>MNTANLQLEGVYAAIAALMAALRDKNLLSEGEIDAALAHAERCLAEDGARPSELSASNVEAIRFPLRLLRLANSRSARGEDCTFTRLAAEVGRRKPDTERTAGAGS</sequence>
<dbReference type="RefSeq" id="WP_171216945.1">
    <property type="nucleotide sequence ID" value="NZ_JABEPP010000001.1"/>
</dbReference>
<organism evidence="1 2">
    <name type="scientific">Enterovirga aerilata</name>
    <dbReference type="NCBI Taxonomy" id="2730920"/>
    <lineage>
        <taxon>Bacteria</taxon>
        <taxon>Pseudomonadati</taxon>
        <taxon>Pseudomonadota</taxon>
        <taxon>Alphaproteobacteria</taxon>
        <taxon>Hyphomicrobiales</taxon>
        <taxon>Methylobacteriaceae</taxon>
        <taxon>Enterovirga</taxon>
    </lineage>
</organism>
<keyword evidence="2" id="KW-1185">Reference proteome</keyword>
<gene>
    <name evidence="1" type="ORF">HJG44_03650</name>
</gene>
<dbReference type="EMBL" id="JABEPP010000001">
    <property type="protein sequence ID" value="NNM71492.1"/>
    <property type="molecule type" value="Genomic_DNA"/>
</dbReference>
<comment type="caution">
    <text evidence="1">The sequence shown here is derived from an EMBL/GenBank/DDBJ whole genome shotgun (WGS) entry which is preliminary data.</text>
</comment>
<evidence type="ECO:0000313" key="2">
    <source>
        <dbReference type="Proteomes" id="UP000564885"/>
    </source>
</evidence>
<evidence type="ECO:0000313" key="1">
    <source>
        <dbReference type="EMBL" id="NNM71492.1"/>
    </source>
</evidence>